<dbReference type="EMBL" id="KM507819">
    <property type="protein sequence ID" value="AIT13975.1"/>
    <property type="molecule type" value="Genomic_DNA"/>
</dbReference>
<dbReference type="GeneID" id="22111118"/>
<keyword evidence="2" id="KW-1185">Reference proteome</keyword>
<dbReference type="RefSeq" id="YP_009101672.1">
    <property type="nucleotide sequence ID" value="NC_025447.1"/>
</dbReference>
<organism evidence="1 2">
    <name type="scientific">Escherichia phage 121Q</name>
    <dbReference type="NCBI Taxonomy" id="1555202"/>
    <lineage>
        <taxon>Viruses</taxon>
        <taxon>Duplodnaviria</taxon>
        <taxon>Heunggongvirae</taxon>
        <taxon>Uroviricota</taxon>
        <taxon>Caudoviricetes</taxon>
        <taxon>Asteriusvirus</taxon>
        <taxon>Asteriusvirus av121Q</taxon>
    </lineage>
</organism>
<dbReference type="OrthoDB" id="25767at10239"/>
<accession>A0A097EX31</accession>
<evidence type="ECO:0000313" key="2">
    <source>
        <dbReference type="Proteomes" id="UP000029889"/>
    </source>
</evidence>
<dbReference type="KEGG" id="vg:22111118"/>
<gene>
    <name evidence="1" type="primary">78</name>
    <name evidence="1" type="ORF">PBI_121Q_78</name>
</gene>
<evidence type="ECO:0000313" key="1">
    <source>
        <dbReference type="EMBL" id="AIT13975.1"/>
    </source>
</evidence>
<reference evidence="1 2" key="1">
    <citation type="submission" date="2014-09" db="EMBL/GenBank/DDBJ databases">
        <authorList>
            <person name="Lapin J.S."/>
            <person name="Pope W.H."/>
            <person name="Hua J."/>
            <person name="Ford M.E."/>
            <person name="Conway J.F."/>
            <person name="Hatfull G.F."/>
            <person name="Hendrix R.W."/>
        </authorList>
    </citation>
    <scope>NUCLEOTIDE SEQUENCE [LARGE SCALE GENOMIC DNA]</scope>
</reference>
<sequence length="111" mass="13158">MSEDSKEYILRCSCGDKMEHCVHIAQFDLTEEYGDDKLGQCLISMRLNPFLKWYNRVWVAVKYVFGVNDYQYVEATIDVDILKEVVLQLEDTRTDEVKKEQREKRTDVKVL</sequence>
<name>A0A097EX31_9CAUD</name>
<proteinExistence type="predicted"/>
<dbReference type="Proteomes" id="UP000029889">
    <property type="component" value="Segment"/>
</dbReference>
<protein>
    <submittedName>
        <fullName evidence="1">Uncharacterized protein</fullName>
    </submittedName>
</protein>